<dbReference type="NCBIfam" id="TIGR00732">
    <property type="entry name" value="dprA"/>
    <property type="match status" value="1"/>
</dbReference>
<dbReference type="AlphaFoldDB" id="A0A1G2MR65"/>
<dbReference type="InterPro" id="IPR036388">
    <property type="entry name" value="WH-like_DNA-bd_sf"/>
</dbReference>
<dbReference type="SUPFAM" id="SSF102405">
    <property type="entry name" value="MCP/YpsA-like"/>
    <property type="match status" value="1"/>
</dbReference>
<dbReference type="EMBL" id="MHRQ01000024">
    <property type="protein sequence ID" value="OHA26234.1"/>
    <property type="molecule type" value="Genomic_DNA"/>
</dbReference>
<name>A0A1G2MR65_9BACT</name>
<evidence type="ECO:0000256" key="1">
    <source>
        <dbReference type="ARBA" id="ARBA00006525"/>
    </source>
</evidence>
<organism evidence="4 5">
    <name type="scientific">Candidatus Taylorbacteria bacterium RIFCSPHIGHO2_02_FULL_46_13</name>
    <dbReference type="NCBI Taxonomy" id="1802312"/>
    <lineage>
        <taxon>Bacteria</taxon>
        <taxon>Candidatus Tayloriibacteriota</taxon>
    </lineage>
</organism>
<dbReference type="InterPro" id="IPR057666">
    <property type="entry name" value="DrpA_SLOG"/>
</dbReference>
<dbReference type="InterPro" id="IPR003488">
    <property type="entry name" value="DprA"/>
</dbReference>
<comment type="similarity">
    <text evidence="1">Belongs to the DprA/Smf family.</text>
</comment>
<dbReference type="PANTHER" id="PTHR43022:SF1">
    <property type="entry name" value="PROTEIN SMF"/>
    <property type="match status" value="1"/>
</dbReference>
<comment type="caution">
    <text evidence="4">The sequence shown here is derived from an EMBL/GenBank/DDBJ whole genome shotgun (WGS) entry which is preliminary data.</text>
</comment>
<dbReference type="Gene3D" id="1.10.10.10">
    <property type="entry name" value="Winged helix-like DNA-binding domain superfamily/Winged helix DNA-binding domain"/>
    <property type="match status" value="1"/>
</dbReference>
<reference evidence="4 5" key="1">
    <citation type="journal article" date="2016" name="Nat. Commun.">
        <title>Thousands of microbial genomes shed light on interconnected biogeochemical processes in an aquifer system.</title>
        <authorList>
            <person name="Anantharaman K."/>
            <person name="Brown C.T."/>
            <person name="Hug L.A."/>
            <person name="Sharon I."/>
            <person name="Castelle C.J."/>
            <person name="Probst A.J."/>
            <person name="Thomas B.C."/>
            <person name="Singh A."/>
            <person name="Wilkins M.J."/>
            <person name="Karaoz U."/>
            <person name="Brodie E.L."/>
            <person name="Williams K.H."/>
            <person name="Hubbard S.S."/>
            <person name="Banfield J.F."/>
        </authorList>
    </citation>
    <scope>NUCLEOTIDE SEQUENCE [LARGE SCALE GENOMIC DNA]</scope>
</reference>
<feature type="domain" description="DprA winged helix" evidence="3">
    <location>
        <begin position="233"/>
        <end position="278"/>
    </location>
</feature>
<dbReference type="Gene3D" id="3.40.50.450">
    <property type="match status" value="1"/>
</dbReference>
<protein>
    <submittedName>
        <fullName evidence="4">DNA protecting protein DprA</fullName>
    </submittedName>
</protein>
<dbReference type="STRING" id="1802312.A3C06_04570"/>
<dbReference type="InterPro" id="IPR041614">
    <property type="entry name" value="DprA_WH"/>
</dbReference>
<evidence type="ECO:0000259" key="2">
    <source>
        <dbReference type="Pfam" id="PF02481"/>
    </source>
</evidence>
<dbReference type="Proteomes" id="UP000177565">
    <property type="component" value="Unassembled WGS sequence"/>
</dbReference>
<evidence type="ECO:0000313" key="4">
    <source>
        <dbReference type="EMBL" id="OHA26234.1"/>
    </source>
</evidence>
<dbReference type="Pfam" id="PF02481">
    <property type="entry name" value="DNA_processg_A"/>
    <property type="match status" value="1"/>
</dbReference>
<sequence length="286" mass="30802">MQPEIKTLPVKDFPPLLGEIPDAPETLYYRGTLPNWDQKFLCVVGSRKYSSYGKEACEQLISGLAGYPIVIVSGLALGIDSIAHKAALSAGLKTIAVPGSGLDWKVLYPAAHLNLAKQIIQSGGTLLSEFEADFRATPYSFPQRNRIMAGLSNAVLVIEAEQKSGTLITSRLATEYNRDVLALPGSIFSQGSAGPHMLIKLGATPVTSPQDILNVLGFKEEKTGTKRDYSNCTPAEQTILELLAQPMPKDELIRASGLTTSEANTTLSVLEIKGLIKETMGEVRLT</sequence>
<dbReference type="GO" id="GO:0009294">
    <property type="term" value="P:DNA-mediated transformation"/>
    <property type="evidence" value="ECO:0007669"/>
    <property type="project" value="InterPro"/>
</dbReference>
<dbReference type="Pfam" id="PF17782">
    <property type="entry name" value="WHD_DprA"/>
    <property type="match status" value="1"/>
</dbReference>
<accession>A0A1G2MR65</accession>
<feature type="domain" description="Smf/DprA SLOG" evidence="2">
    <location>
        <begin position="11"/>
        <end position="216"/>
    </location>
</feature>
<gene>
    <name evidence="4" type="ORF">A3C06_04570</name>
</gene>
<proteinExistence type="inferred from homology"/>
<evidence type="ECO:0000259" key="3">
    <source>
        <dbReference type="Pfam" id="PF17782"/>
    </source>
</evidence>
<dbReference type="PANTHER" id="PTHR43022">
    <property type="entry name" value="PROTEIN SMF"/>
    <property type="match status" value="1"/>
</dbReference>
<evidence type="ECO:0000313" key="5">
    <source>
        <dbReference type="Proteomes" id="UP000177565"/>
    </source>
</evidence>